<feature type="compositionally biased region" description="Basic residues" evidence="1">
    <location>
        <begin position="192"/>
        <end position="204"/>
    </location>
</feature>
<dbReference type="InterPro" id="IPR021641">
    <property type="entry name" value="DUF3245"/>
</dbReference>
<keyword evidence="3" id="KW-1185">Reference proteome</keyword>
<feature type="compositionally biased region" description="Acidic residues" evidence="1">
    <location>
        <begin position="43"/>
        <end position="52"/>
    </location>
</feature>
<comment type="caution">
    <text evidence="2">The sequence shown here is derived from an EMBL/GenBank/DDBJ whole genome shotgun (WGS) entry which is preliminary data.</text>
</comment>
<accession>A0AA39QSY8</accession>
<sequence length="213" mass="23509">MAISKAESDIFANKTNILLAKSQRQIASWLPPRTAKDEPSVQPEEELEDGEGDFLVAPEVLGLGGTIPKDGEAKMEATSIDKLRKQLLGKDHAKRHADGKGREAQNRSKSGPLHVGSKPHTMRREDDDSEDDEGRSSLGKSKHRVHKMEEGVDTGVISLMQSDNAMLDQPVSPPRPSKRASNYLDEVLADRSRKKQKSKRKKHKATAESESNV</sequence>
<evidence type="ECO:0000313" key="3">
    <source>
        <dbReference type="Proteomes" id="UP001166286"/>
    </source>
</evidence>
<feature type="region of interest" description="Disordered" evidence="1">
    <location>
        <begin position="81"/>
        <end position="213"/>
    </location>
</feature>
<feature type="region of interest" description="Disordered" evidence="1">
    <location>
        <begin position="29"/>
        <end position="54"/>
    </location>
</feature>
<proteinExistence type="predicted"/>
<name>A0AA39QSY8_9LECA</name>
<gene>
    <name evidence="2" type="ORF">JMJ35_008854</name>
</gene>
<dbReference type="Pfam" id="PF11595">
    <property type="entry name" value="DUF3245"/>
    <property type="match status" value="1"/>
</dbReference>
<dbReference type="Proteomes" id="UP001166286">
    <property type="component" value="Unassembled WGS sequence"/>
</dbReference>
<evidence type="ECO:0000313" key="2">
    <source>
        <dbReference type="EMBL" id="KAK0508578.1"/>
    </source>
</evidence>
<evidence type="ECO:0000256" key="1">
    <source>
        <dbReference type="SAM" id="MobiDB-lite"/>
    </source>
</evidence>
<dbReference type="EMBL" id="JAFEKC020000020">
    <property type="protein sequence ID" value="KAK0508578.1"/>
    <property type="molecule type" value="Genomic_DNA"/>
</dbReference>
<feature type="compositionally biased region" description="Basic and acidic residues" evidence="1">
    <location>
        <begin position="81"/>
        <end position="106"/>
    </location>
</feature>
<reference evidence="2" key="1">
    <citation type="submission" date="2023-03" db="EMBL/GenBank/DDBJ databases">
        <title>Complete genome of Cladonia borealis.</title>
        <authorList>
            <person name="Park H."/>
        </authorList>
    </citation>
    <scope>NUCLEOTIDE SEQUENCE</scope>
    <source>
        <strain evidence="2">ANT050790</strain>
    </source>
</reference>
<organism evidence="2 3">
    <name type="scientific">Cladonia borealis</name>
    <dbReference type="NCBI Taxonomy" id="184061"/>
    <lineage>
        <taxon>Eukaryota</taxon>
        <taxon>Fungi</taxon>
        <taxon>Dikarya</taxon>
        <taxon>Ascomycota</taxon>
        <taxon>Pezizomycotina</taxon>
        <taxon>Lecanoromycetes</taxon>
        <taxon>OSLEUM clade</taxon>
        <taxon>Lecanoromycetidae</taxon>
        <taxon>Lecanorales</taxon>
        <taxon>Lecanorineae</taxon>
        <taxon>Cladoniaceae</taxon>
        <taxon>Cladonia</taxon>
    </lineage>
</organism>
<protein>
    <submittedName>
        <fullName evidence="2">Uncharacterized protein</fullName>
    </submittedName>
</protein>
<dbReference type="AlphaFoldDB" id="A0AA39QSY8"/>